<evidence type="ECO:0000313" key="2">
    <source>
        <dbReference type="Proteomes" id="UP000275078"/>
    </source>
</evidence>
<dbReference type="Proteomes" id="UP000275078">
    <property type="component" value="Unassembled WGS sequence"/>
</dbReference>
<sequence>MDELRKKAPNQEFVLYIHSEVAIPLWEDWEEQSADRIKILDFFFRMRMPDNEDRIIRYLCEKNDSLSAKTVQAYWAWNCRMNPKIHPGMKH</sequence>
<accession>A0A3N4HMM0</accession>
<organism evidence="1 2">
    <name type="scientific">Ascobolus immersus RN42</name>
    <dbReference type="NCBI Taxonomy" id="1160509"/>
    <lineage>
        <taxon>Eukaryota</taxon>
        <taxon>Fungi</taxon>
        <taxon>Dikarya</taxon>
        <taxon>Ascomycota</taxon>
        <taxon>Pezizomycotina</taxon>
        <taxon>Pezizomycetes</taxon>
        <taxon>Pezizales</taxon>
        <taxon>Ascobolaceae</taxon>
        <taxon>Ascobolus</taxon>
    </lineage>
</organism>
<evidence type="ECO:0000313" key="1">
    <source>
        <dbReference type="EMBL" id="RPA75065.1"/>
    </source>
</evidence>
<dbReference type="EMBL" id="ML119772">
    <property type="protein sequence ID" value="RPA75065.1"/>
    <property type="molecule type" value="Genomic_DNA"/>
</dbReference>
<name>A0A3N4HMM0_ASCIM</name>
<reference evidence="1 2" key="1">
    <citation type="journal article" date="2018" name="Nat. Ecol. Evol.">
        <title>Pezizomycetes genomes reveal the molecular basis of ectomycorrhizal truffle lifestyle.</title>
        <authorList>
            <person name="Murat C."/>
            <person name="Payen T."/>
            <person name="Noel B."/>
            <person name="Kuo A."/>
            <person name="Morin E."/>
            <person name="Chen J."/>
            <person name="Kohler A."/>
            <person name="Krizsan K."/>
            <person name="Balestrini R."/>
            <person name="Da Silva C."/>
            <person name="Montanini B."/>
            <person name="Hainaut M."/>
            <person name="Levati E."/>
            <person name="Barry K.W."/>
            <person name="Belfiori B."/>
            <person name="Cichocki N."/>
            <person name="Clum A."/>
            <person name="Dockter R.B."/>
            <person name="Fauchery L."/>
            <person name="Guy J."/>
            <person name="Iotti M."/>
            <person name="Le Tacon F."/>
            <person name="Lindquist E.A."/>
            <person name="Lipzen A."/>
            <person name="Malagnac F."/>
            <person name="Mello A."/>
            <person name="Molinier V."/>
            <person name="Miyauchi S."/>
            <person name="Poulain J."/>
            <person name="Riccioni C."/>
            <person name="Rubini A."/>
            <person name="Sitrit Y."/>
            <person name="Splivallo R."/>
            <person name="Traeger S."/>
            <person name="Wang M."/>
            <person name="Zifcakova L."/>
            <person name="Wipf D."/>
            <person name="Zambonelli A."/>
            <person name="Paolocci F."/>
            <person name="Nowrousian M."/>
            <person name="Ottonello S."/>
            <person name="Baldrian P."/>
            <person name="Spatafora J.W."/>
            <person name="Henrissat B."/>
            <person name="Nagy L.G."/>
            <person name="Aury J.M."/>
            <person name="Wincker P."/>
            <person name="Grigoriev I.V."/>
            <person name="Bonfante P."/>
            <person name="Martin F.M."/>
        </authorList>
    </citation>
    <scope>NUCLEOTIDE SEQUENCE [LARGE SCALE GENOMIC DNA]</scope>
    <source>
        <strain evidence="1 2">RN42</strain>
    </source>
</reference>
<dbReference type="AlphaFoldDB" id="A0A3N4HMM0"/>
<protein>
    <submittedName>
        <fullName evidence="1">Uncharacterized protein</fullName>
    </submittedName>
</protein>
<gene>
    <name evidence="1" type="ORF">BJ508DRAFT_418306</name>
</gene>
<keyword evidence="2" id="KW-1185">Reference proteome</keyword>
<proteinExistence type="predicted"/>